<dbReference type="GO" id="GO:0005634">
    <property type="term" value="C:nucleus"/>
    <property type="evidence" value="ECO:0007669"/>
    <property type="project" value="TreeGrafter"/>
</dbReference>
<evidence type="ECO:0000313" key="4">
    <source>
        <dbReference type="EMBL" id="CAE8622851.1"/>
    </source>
</evidence>
<comment type="caution">
    <text evidence="4">The sequence shown here is derived from an EMBL/GenBank/DDBJ whole genome shotgun (WGS) entry which is preliminary data.</text>
</comment>
<dbReference type="EMBL" id="CAJNNV010028070">
    <property type="protein sequence ID" value="CAE8622851.1"/>
    <property type="molecule type" value="Genomic_DNA"/>
</dbReference>
<feature type="domain" description="CSD" evidence="3">
    <location>
        <begin position="34"/>
        <end position="99"/>
    </location>
</feature>
<dbReference type="PROSITE" id="PS51857">
    <property type="entry name" value="CSD_2"/>
    <property type="match status" value="1"/>
</dbReference>
<dbReference type="SUPFAM" id="SSF50249">
    <property type="entry name" value="Nucleic acid-binding proteins"/>
    <property type="match status" value="1"/>
</dbReference>
<dbReference type="PANTHER" id="PTHR46109:SF1">
    <property type="entry name" value="PROTEIN LIN-28 HOMOLOG"/>
    <property type="match status" value="1"/>
</dbReference>
<dbReference type="InterPro" id="IPR012340">
    <property type="entry name" value="NA-bd_OB-fold"/>
</dbReference>
<comment type="subcellular location">
    <subcellularLocation>
        <location evidence="1">Cytoplasm</location>
    </subcellularLocation>
</comment>
<gene>
    <name evidence="4" type="ORF">PGLA1383_LOCUS40217</name>
</gene>
<dbReference type="GO" id="GO:0031054">
    <property type="term" value="P:pre-miRNA processing"/>
    <property type="evidence" value="ECO:0007669"/>
    <property type="project" value="TreeGrafter"/>
</dbReference>
<keyword evidence="2" id="KW-0963">Cytoplasm</keyword>
<dbReference type="AlphaFoldDB" id="A0A813GFC8"/>
<dbReference type="Pfam" id="PF00313">
    <property type="entry name" value="CSD"/>
    <property type="match status" value="1"/>
</dbReference>
<dbReference type="InterPro" id="IPR002059">
    <property type="entry name" value="CSP_DNA-bd"/>
</dbReference>
<accession>A0A813GFC8</accession>
<dbReference type="GO" id="GO:0005737">
    <property type="term" value="C:cytoplasm"/>
    <property type="evidence" value="ECO:0007669"/>
    <property type="project" value="UniProtKB-SubCell"/>
</dbReference>
<evidence type="ECO:0000256" key="1">
    <source>
        <dbReference type="ARBA" id="ARBA00004496"/>
    </source>
</evidence>
<name>A0A813GFC8_POLGL</name>
<protein>
    <recommendedName>
        <fullName evidence="3">CSD domain-containing protein</fullName>
    </recommendedName>
</protein>
<organism evidence="4 5">
    <name type="scientific">Polarella glacialis</name>
    <name type="common">Dinoflagellate</name>
    <dbReference type="NCBI Taxonomy" id="89957"/>
    <lineage>
        <taxon>Eukaryota</taxon>
        <taxon>Sar</taxon>
        <taxon>Alveolata</taxon>
        <taxon>Dinophyceae</taxon>
        <taxon>Suessiales</taxon>
        <taxon>Suessiaceae</taxon>
        <taxon>Polarella</taxon>
    </lineage>
</organism>
<proteinExistence type="predicted"/>
<keyword evidence="5" id="KW-1185">Reference proteome</keyword>
<reference evidence="4" key="1">
    <citation type="submission" date="2021-02" db="EMBL/GenBank/DDBJ databases">
        <authorList>
            <person name="Dougan E. K."/>
            <person name="Rhodes N."/>
            <person name="Thang M."/>
            <person name="Chan C."/>
        </authorList>
    </citation>
    <scope>NUCLEOTIDE SEQUENCE</scope>
</reference>
<dbReference type="InterPro" id="IPR051373">
    <property type="entry name" value="Lin-28_RNA-binding"/>
</dbReference>
<dbReference type="OMA" id="PAMAVIM"/>
<dbReference type="PANTHER" id="PTHR46109">
    <property type="entry name" value="PROTEIN LIN-28"/>
    <property type="match status" value="1"/>
</dbReference>
<evidence type="ECO:0000259" key="3">
    <source>
        <dbReference type="PROSITE" id="PS51857"/>
    </source>
</evidence>
<sequence>MLRAVVGRGLFRPLALRPLQAPFVAPSSVRAFGDKAGQVKFFNPERGFGFISSEGQEYFVHYTGIEASTGFKSLADGEDVEFDLEQDHAGKMRCVRVTGPGGVPVKGSAREREGQGTNY</sequence>
<dbReference type="Proteomes" id="UP000654075">
    <property type="component" value="Unassembled WGS sequence"/>
</dbReference>
<dbReference type="GO" id="GO:0003729">
    <property type="term" value="F:mRNA binding"/>
    <property type="evidence" value="ECO:0007669"/>
    <property type="project" value="TreeGrafter"/>
</dbReference>
<dbReference type="SMART" id="SM00357">
    <property type="entry name" value="CSP"/>
    <property type="match status" value="1"/>
</dbReference>
<evidence type="ECO:0000256" key="2">
    <source>
        <dbReference type="ARBA" id="ARBA00022490"/>
    </source>
</evidence>
<dbReference type="PRINTS" id="PR00050">
    <property type="entry name" value="COLDSHOCK"/>
</dbReference>
<dbReference type="OrthoDB" id="422005at2759"/>
<evidence type="ECO:0000313" key="5">
    <source>
        <dbReference type="Proteomes" id="UP000654075"/>
    </source>
</evidence>
<dbReference type="Gene3D" id="2.40.50.140">
    <property type="entry name" value="Nucleic acid-binding proteins"/>
    <property type="match status" value="1"/>
</dbReference>
<dbReference type="InterPro" id="IPR011129">
    <property type="entry name" value="CSD"/>
</dbReference>